<reference evidence="2 3" key="1">
    <citation type="submission" date="2018-03" db="EMBL/GenBank/DDBJ databases">
        <authorList>
            <person name="Nguyen K."/>
            <person name="Fouts D."/>
            <person name="Sutton G."/>
        </authorList>
    </citation>
    <scope>NUCLEOTIDE SEQUENCE [LARGE SCALE GENOMIC DNA]</scope>
    <source>
        <strain evidence="2 3">AU3578</strain>
    </source>
</reference>
<comment type="caution">
    <text evidence="2">The sequence shown here is derived from an EMBL/GenBank/DDBJ whole genome shotgun (WGS) entry which is preliminary data.</text>
</comment>
<dbReference type="RefSeq" id="WP_105856455.1">
    <property type="nucleotide sequence ID" value="NZ_PVHK01000046.1"/>
</dbReference>
<name>A0AA44Y2N0_BURVI</name>
<evidence type="ECO:0000256" key="1">
    <source>
        <dbReference type="SAM" id="MobiDB-lite"/>
    </source>
</evidence>
<protein>
    <submittedName>
        <fullName evidence="2">Uncharacterized protein</fullName>
    </submittedName>
</protein>
<evidence type="ECO:0000313" key="3">
    <source>
        <dbReference type="Proteomes" id="UP000237632"/>
    </source>
</evidence>
<proteinExistence type="predicted"/>
<dbReference type="EMBL" id="PVHK01000046">
    <property type="protein sequence ID" value="PRH43133.1"/>
    <property type="molecule type" value="Genomic_DNA"/>
</dbReference>
<organism evidence="2 3">
    <name type="scientific">Burkholderia vietnamiensis</name>
    <dbReference type="NCBI Taxonomy" id="60552"/>
    <lineage>
        <taxon>Bacteria</taxon>
        <taxon>Pseudomonadati</taxon>
        <taxon>Pseudomonadota</taxon>
        <taxon>Betaproteobacteria</taxon>
        <taxon>Burkholderiales</taxon>
        <taxon>Burkholderiaceae</taxon>
        <taxon>Burkholderia</taxon>
        <taxon>Burkholderia cepacia complex</taxon>
    </lineage>
</organism>
<gene>
    <name evidence="2" type="ORF">C6T65_07070</name>
</gene>
<accession>A0AA44Y2N0</accession>
<sequence>MSGDMKPIADAFSNRERLARQENASSGKESSENHLAESDGGWDELGSGDKVQKEAILREHFSKALERFNAGVSLAKIRRHYEKLGAKYSPVTFRKKWDELVKAHAEHG</sequence>
<dbReference type="AlphaFoldDB" id="A0AA44Y2N0"/>
<feature type="region of interest" description="Disordered" evidence="1">
    <location>
        <begin position="1"/>
        <end position="47"/>
    </location>
</feature>
<dbReference type="Proteomes" id="UP000237632">
    <property type="component" value="Unassembled WGS sequence"/>
</dbReference>
<evidence type="ECO:0000313" key="2">
    <source>
        <dbReference type="EMBL" id="PRH43133.1"/>
    </source>
</evidence>